<feature type="region of interest" description="Disordered" evidence="1">
    <location>
        <begin position="218"/>
        <end position="281"/>
    </location>
</feature>
<keyword evidence="2" id="KW-0472">Membrane</keyword>
<sequence length="353" mass="37309">MRGWDYAAIITLATVGFTLSYDALRQVAIAIHVRPNLSYLFPIVIDGFIAYGVRAIVLLRHHPFPARLYAWFLFLAGTGASLWANALHAVTLNRGSLSGPSALHLDDRVVGVLSTLAPLALAGSVHLYTVMARTAEPSVPDRRVTGPGPAQAHEREDGSEQEQVAAVRSWASDPASESSNAGIAVDGRTGSSTGPAQGGSTITPRPVDLHADQVASAHVADNGSPHEPTCGPPRPGGSQSGDSSPPLDGSDIHQEASRMEGSDLPDQADAPVRDGDNSAWDREAVDEWMKDLLPIAREASERAGRISRSVVQDAVRAHQPISNDRLGALLAHLKQEAGQVPQSATARPGGELW</sequence>
<keyword evidence="3" id="KW-0614">Plasmid</keyword>
<geneLocation type="plasmid" evidence="4">
    <name>pmdjk44.2</name>
</geneLocation>
<feature type="compositionally biased region" description="Polar residues" evidence="1">
    <location>
        <begin position="189"/>
        <end position="203"/>
    </location>
</feature>
<reference evidence="3 4" key="1">
    <citation type="submission" date="2017-10" db="EMBL/GenBank/DDBJ databases">
        <title>Streptomyces alboflavus Genome sequencing and assembly.</title>
        <authorList>
            <person name="Wang Y."/>
            <person name="Du B."/>
            <person name="Ding Y."/>
            <person name="Liu H."/>
            <person name="Hou Q."/>
            <person name="Liu K."/>
            <person name="Wang C."/>
            <person name="Yao L."/>
        </authorList>
    </citation>
    <scope>NUCLEOTIDE SEQUENCE [LARGE SCALE GENOMIC DNA]</scope>
    <source>
        <strain evidence="3 4">MDJK44</strain>
        <plasmid evidence="4">Plasmid pmdjk44.2</plasmid>
    </source>
</reference>
<dbReference type="KEGG" id="salf:SMD44_p20020"/>
<keyword evidence="2" id="KW-1133">Transmembrane helix</keyword>
<dbReference type="Proteomes" id="UP000195880">
    <property type="component" value="Plasmid pMDJK44.2"/>
</dbReference>
<dbReference type="RefSeq" id="WP_159399829.1">
    <property type="nucleotide sequence ID" value="NZ_CP023977.1"/>
</dbReference>
<proteinExistence type="predicted"/>
<evidence type="ECO:0000256" key="2">
    <source>
        <dbReference type="SAM" id="Phobius"/>
    </source>
</evidence>
<evidence type="ECO:0000313" key="3">
    <source>
        <dbReference type="EMBL" id="ATM24803.1"/>
    </source>
</evidence>
<name>A0A291W4G7_9ACTN</name>
<keyword evidence="4" id="KW-1185">Reference proteome</keyword>
<dbReference type="InterPro" id="IPR021235">
    <property type="entry name" value="DUF2637"/>
</dbReference>
<accession>A0A291W4G7</accession>
<evidence type="ECO:0000313" key="4">
    <source>
        <dbReference type="Proteomes" id="UP000195880"/>
    </source>
</evidence>
<dbReference type="Pfam" id="PF10935">
    <property type="entry name" value="DUF2637"/>
    <property type="match status" value="1"/>
</dbReference>
<feature type="transmembrane region" description="Helical" evidence="2">
    <location>
        <begin position="36"/>
        <end position="57"/>
    </location>
</feature>
<gene>
    <name evidence="3" type="ORF">SMD44_p20020</name>
</gene>
<dbReference type="OrthoDB" id="4059373at2"/>
<protein>
    <recommendedName>
        <fullName evidence="5">DUF2637 domain-containing protein</fullName>
    </recommendedName>
</protein>
<feature type="transmembrane region" description="Helical" evidence="2">
    <location>
        <begin position="6"/>
        <end position="24"/>
    </location>
</feature>
<dbReference type="AlphaFoldDB" id="A0A291W4G7"/>
<organism evidence="3 4">
    <name type="scientific">Streptomyces alboflavus</name>
    <dbReference type="NCBI Taxonomy" id="67267"/>
    <lineage>
        <taxon>Bacteria</taxon>
        <taxon>Bacillati</taxon>
        <taxon>Actinomycetota</taxon>
        <taxon>Actinomycetes</taxon>
        <taxon>Kitasatosporales</taxon>
        <taxon>Streptomycetaceae</taxon>
        <taxon>Streptomyces</taxon>
    </lineage>
</organism>
<feature type="compositionally biased region" description="Basic and acidic residues" evidence="1">
    <location>
        <begin position="271"/>
        <end position="281"/>
    </location>
</feature>
<dbReference type="EMBL" id="CP023977">
    <property type="protein sequence ID" value="ATM24803.1"/>
    <property type="molecule type" value="Genomic_DNA"/>
</dbReference>
<evidence type="ECO:0008006" key="5">
    <source>
        <dbReference type="Google" id="ProtNLM"/>
    </source>
</evidence>
<feature type="transmembrane region" description="Helical" evidence="2">
    <location>
        <begin position="109"/>
        <end position="128"/>
    </location>
</feature>
<feature type="region of interest" description="Disordered" evidence="1">
    <location>
        <begin position="138"/>
        <end position="206"/>
    </location>
</feature>
<evidence type="ECO:0000256" key="1">
    <source>
        <dbReference type="SAM" id="MobiDB-lite"/>
    </source>
</evidence>
<feature type="compositionally biased region" description="Basic and acidic residues" evidence="1">
    <location>
        <begin position="250"/>
        <end position="261"/>
    </location>
</feature>
<feature type="transmembrane region" description="Helical" evidence="2">
    <location>
        <begin position="69"/>
        <end position="88"/>
    </location>
</feature>
<feature type="compositionally biased region" description="Low complexity" evidence="1">
    <location>
        <begin position="236"/>
        <end position="249"/>
    </location>
</feature>
<keyword evidence="2" id="KW-0812">Transmembrane</keyword>